<dbReference type="InterPro" id="IPR017592">
    <property type="entry name" value="Pilus_assmbl_Flp-typ_CpaB"/>
</dbReference>
<dbReference type="Pfam" id="PF08666">
    <property type="entry name" value="SAF"/>
    <property type="match status" value="1"/>
</dbReference>
<dbReference type="EMBL" id="LKAQ01000004">
    <property type="protein sequence ID" value="OIQ50676.1"/>
    <property type="molecule type" value="Genomic_DNA"/>
</dbReference>
<accession>A0A1J5MXX6</accession>
<evidence type="ECO:0000313" key="2">
    <source>
        <dbReference type="EMBL" id="OIQ50676.1"/>
    </source>
</evidence>
<protein>
    <submittedName>
        <fullName evidence="2">SAF domain protein</fullName>
    </submittedName>
</protein>
<dbReference type="InterPro" id="IPR031571">
    <property type="entry name" value="RcpC_dom"/>
</dbReference>
<comment type="caution">
    <text evidence="2">The sequence shown here is derived from an EMBL/GenBank/DDBJ whole genome shotgun (WGS) entry which is preliminary data.</text>
</comment>
<dbReference type="OrthoDB" id="9788329at2"/>
<evidence type="ECO:0000313" key="3">
    <source>
        <dbReference type="Proteomes" id="UP000181901"/>
    </source>
</evidence>
<reference evidence="2 3" key="1">
    <citation type="submission" date="2015-09" db="EMBL/GenBank/DDBJ databases">
        <title>Genome of Desulfovibrio dechloracetivorans BerOc1, a mercury methylating strain isolated from highly hydrocarbons and metals contaminated coastal sediments.</title>
        <authorList>
            <person name="Goni Urriza M."/>
            <person name="Gassie C."/>
            <person name="Bouchez O."/>
            <person name="Klopp C."/>
            <person name="Ranchou-Peyruse A."/>
            <person name="Remy G."/>
        </authorList>
    </citation>
    <scope>NUCLEOTIDE SEQUENCE [LARGE SCALE GENOMIC DNA]</scope>
    <source>
        <strain evidence="2 3">BerOc1</strain>
    </source>
</reference>
<gene>
    <name evidence="2" type="ORF">BerOc1_02617</name>
</gene>
<dbReference type="CDD" id="cd11614">
    <property type="entry name" value="SAF_CpaB_FlgA_like"/>
    <property type="match status" value="1"/>
</dbReference>
<dbReference type="InterPro" id="IPR013974">
    <property type="entry name" value="SAF"/>
</dbReference>
<evidence type="ECO:0000259" key="1">
    <source>
        <dbReference type="SMART" id="SM00858"/>
    </source>
</evidence>
<sequence>MSKSTRALVQIGLSLVLAVVAGALIFNWASSVKRVAPAASADATVPVVVAKTDLGRGVRLTGEMIEVRKFTADSAPSGAFADPQELAGRVLNQPVGRGDALTPLKLADESVIGGGVSALIEPGKRAMAVKGNSVMGLSGFVRPGDRVDVIVSMTQGKDEEPVTKLVLEQIKVIATGTQLSPPDKDGEAASVDVYTLELTPEESERLALAATRGTLNFALRNEQDKERVLTSGSTVPKTLAALRPQAARAASRQASKVEVIMGGTRSSVKF</sequence>
<keyword evidence="3" id="KW-1185">Reference proteome</keyword>
<dbReference type="RefSeq" id="WP_071546093.1">
    <property type="nucleotide sequence ID" value="NZ_LKAQ01000004.1"/>
</dbReference>
<dbReference type="Gene3D" id="3.90.1210.10">
    <property type="entry name" value="Antifreeze-like/N-acetylneuraminic acid synthase C-terminal domain"/>
    <property type="match status" value="1"/>
</dbReference>
<dbReference type="NCBIfam" id="TIGR03177">
    <property type="entry name" value="pilus_cpaB"/>
    <property type="match status" value="1"/>
</dbReference>
<organism evidence="2 3">
    <name type="scientific">Pseudodesulfovibrio hydrargyri</name>
    <dbReference type="NCBI Taxonomy" id="2125990"/>
    <lineage>
        <taxon>Bacteria</taxon>
        <taxon>Pseudomonadati</taxon>
        <taxon>Thermodesulfobacteriota</taxon>
        <taxon>Desulfovibrionia</taxon>
        <taxon>Desulfovibrionales</taxon>
        <taxon>Desulfovibrionaceae</taxon>
    </lineage>
</organism>
<proteinExistence type="predicted"/>
<dbReference type="AlphaFoldDB" id="A0A1J5MXX6"/>
<dbReference type="SMART" id="SM00858">
    <property type="entry name" value="SAF"/>
    <property type="match status" value="1"/>
</dbReference>
<dbReference type="Pfam" id="PF16976">
    <property type="entry name" value="RcpC"/>
    <property type="match status" value="1"/>
</dbReference>
<dbReference type="Proteomes" id="UP000181901">
    <property type="component" value="Unassembled WGS sequence"/>
</dbReference>
<feature type="domain" description="SAF" evidence="1">
    <location>
        <begin position="45"/>
        <end position="107"/>
    </location>
</feature>
<name>A0A1J5MXX6_9BACT</name>